<evidence type="ECO:0000256" key="8">
    <source>
        <dbReference type="SAM" id="MobiDB-lite"/>
    </source>
</evidence>
<feature type="region of interest" description="Disordered" evidence="8">
    <location>
        <begin position="882"/>
        <end position="975"/>
    </location>
</feature>
<evidence type="ECO:0000256" key="4">
    <source>
        <dbReference type="ARBA" id="ARBA00022777"/>
    </source>
</evidence>
<evidence type="ECO:0000256" key="6">
    <source>
        <dbReference type="ARBA" id="ARBA00061588"/>
    </source>
</evidence>
<feature type="binding site" evidence="7">
    <location>
        <position position="51"/>
    </location>
    <ligand>
        <name>ATP</name>
        <dbReference type="ChEBI" id="CHEBI:30616"/>
    </ligand>
</feature>
<feature type="compositionally biased region" description="Low complexity" evidence="8">
    <location>
        <begin position="570"/>
        <end position="580"/>
    </location>
</feature>
<keyword evidence="3 7" id="KW-0547">Nucleotide-binding</keyword>
<feature type="region of interest" description="Disordered" evidence="8">
    <location>
        <begin position="1140"/>
        <end position="1202"/>
    </location>
</feature>
<sequence>MTAMTSTSSDIVPSGTVIKERWRVYKKIGGGGFGEIYEALDMVTQQKVAVKVESAQQPKQVLKMEVAVLKRLQGRPHTCRFIGCGRNEQFNYLVMSLQGKNLADLRRSTRRGCFTISTTVRLARQMLVAIENVHNVGFLHRDIKPSNFALGTGVGPGAVSPRQVVLLDFGLARQYTTANGDIRAPRQVAGFRGTVRYASVNAHLNKELGRQDDLWSLYYMLGEFIVGELPWRKIKDKEQVGLMKQTFDHNQLLKFMPREFRPFLEHIQNLTYFDRPDYMYLHSLLNAYMERRKISESDLFDWETATDSAPGTGVSETNQHHTNMATQQAGQGGGNAAPGPGDAAKVRKNVVPSVAGQSRPVAMGTTGVALAGSSGYVNGARLVGSSSNLAMAAPGGTTSVGNVGKSFDATANHGASNSAIPVGRTACNSAYPHRIITDEVMLNHNLQQQQSNNTPRKLYSNSGLRLHRPATTPRLVKEAGAARAREAAASRESLKNDHLHTPHSQAVCMSPSKGGGNTDSGCQPTDTSGPNSHRAADPSRLQPMVVTNTNTGSGSVTRRPISAGGSHLRSSGGAAGSTASIVGGGPGTRCDTSCTHAVIVMVDQGENSNYHDMTKAMPLTLASHWVAGGEDGECSVMSDNNDAPAPRPKEQRSHSSDSGAGVGTGEHPNSVHVQKGGTGDANGCIEEKGSKITPDTGNSNNNYFCNPEIEMEVCRAPQASVRIIKNVSCSQSSDEDSDELNGDEPQKPTPRSLYPPVSRQLDRNEQEPIMYRSNLNLHAYSGVARKLSSGFRRYHSKTKLTGSDSGGTRTSPNNRMGLPVGARLFPYQNESNFSSSQYSDGINRHLTSFDVSPKSPAMQHPLPVGEESNAVSRLRLGYRGSWESQEVDGSDGEGDQEQESEKPEERSRKDLQSGPRLPTPHYSPWRVTERESRFPTPQRLPQLTTLYHSRQNCSSPSENRLLGRPKRASPEPYTSSPVYILATSNEPPRSPLRTTNGDNAQEIHLFRGSSPPHQNPDRPGTIYPVDRTSPIRTQVQFPSPPSLVKPHAIPSYERYSSRPAVYRRHLERRTETFSPRSPAPTATQTSLFSSPLFSKSEHNLLLYEDNIPKADDQPCLSAAEDEGYLPHNLVTSWHFAYEDDDAKSEPGDSVHCGPGYSLSESSEEHAFLPDTSNTKAADKTPSKFSQSYGTSSGPPAKRMQNCIPPVLLTAPVREIDV</sequence>
<comment type="similarity">
    <text evidence="6">Belongs to the protein kinase superfamily. CK1 Ser/Thr protein kinase family.</text>
</comment>
<dbReference type="PROSITE" id="PS00107">
    <property type="entry name" value="PROTEIN_KINASE_ATP"/>
    <property type="match status" value="1"/>
</dbReference>
<evidence type="ECO:0000256" key="2">
    <source>
        <dbReference type="ARBA" id="ARBA00022679"/>
    </source>
</evidence>
<dbReference type="AlphaFoldDB" id="A0AAV2TWL3"/>
<dbReference type="PROSITE" id="PS50011">
    <property type="entry name" value="PROTEIN_KINASE_DOM"/>
    <property type="match status" value="1"/>
</dbReference>
<feature type="region of interest" description="Disordered" evidence="8">
    <location>
        <begin position="479"/>
        <end position="580"/>
    </location>
</feature>
<dbReference type="InterPro" id="IPR000719">
    <property type="entry name" value="Prot_kinase_dom"/>
</dbReference>
<evidence type="ECO:0000256" key="7">
    <source>
        <dbReference type="PROSITE-ProRule" id="PRU10141"/>
    </source>
</evidence>
<dbReference type="EMBL" id="CAXLJL010000634">
    <property type="protein sequence ID" value="CAL5139762.1"/>
    <property type="molecule type" value="Genomic_DNA"/>
</dbReference>
<feature type="compositionally biased region" description="Acidic residues" evidence="8">
    <location>
        <begin position="885"/>
        <end position="898"/>
    </location>
</feature>
<feature type="region of interest" description="Disordered" evidence="8">
    <location>
        <begin position="796"/>
        <end position="820"/>
    </location>
</feature>
<dbReference type="GO" id="GO:0015630">
    <property type="term" value="C:microtubule cytoskeleton"/>
    <property type="evidence" value="ECO:0007669"/>
    <property type="project" value="UniProtKB-ARBA"/>
</dbReference>
<gene>
    <name evidence="10" type="ORF">CDAUBV1_LOCUS14955</name>
</gene>
<feature type="compositionally biased region" description="Polar residues" evidence="8">
    <location>
        <begin position="1182"/>
        <end position="1193"/>
    </location>
</feature>
<dbReference type="InterPro" id="IPR017441">
    <property type="entry name" value="Protein_kinase_ATP_BS"/>
</dbReference>
<evidence type="ECO:0000313" key="10">
    <source>
        <dbReference type="EMBL" id="CAL5139762.1"/>
    </source>
</evidence>
<dbReference type="GO" id="GO:0004674">
    <property type="term" value="F:protein serine/threonine kinase activity"/>
    <property type="evidence" value="ECO:0007669"/>
    <property type="project" value="UniProtKB-KW"/>
</dbReference>
<dbReference type="PANTHER" id="PTHR11909">
    <property type="entry name" value="CASEIN KINASE-RELATED"/>
    <property type="match status" value="1"/>
</dbReference>
<feature type="domain" description="Protein kinase" evidence="9">
    <location>
        <begin position="22"/>
        <end position="285"/>
    </location>
</feature>
<keyword evidence="5 7" id="KW-0067">ATP-binding</keyword>
<proteinExistence type="inferred from homology"/>
<dbReference type="CDD" id="cd14017">
    <property type="entry name" value="STKc_TTBK"/>
    <property type="match status" value="1"/>
</dbReference>
<feature type="region of interest" description="Disordered" evidence="8">
    <location>
        <begin position="632"/>
        <end position="700"/>
    </location>
</feature>
<evidence type="ECO:0000259" key="9">
    <source>
        <dbReference type="PROSITE" id="PS50011"/>
    </source>
</evidence>
<comment type="caution">
    <text evidence="10">The sequence shown here is derived from an EMBL/GenBank/DDBJ whole genome shotgun (WGS) entry which is preliminary data.</text>
</comment>
<keyword evidence="1" id="KW-0723">Serine/threonine-protein kinase</keyword>
<keyword evidence="4" id="KW-0418">Kinase</keyword>
<dbReference type="InterPro" id="IPR011009">
    <property type="entry name" value="Kinase-like_dom_sf"/>
</dbReference>
<accession>A0AAV2TWL3</accession>
<feature type="compositionally biased region" description="Basic and acidic residues" evidence="8">
    <location>
        <begin position="899"/>
        <end position="911"/>
    </location>
</feature>
<dbReference type="Pfam" id="PF00069">
    <property type="entry name" value="Pkinase"/>
    <property type="match status" value="1"/>
</dbReference>
<feature type="region of interest" description="Disordered" evidence="8">
    <location>
        <begin position="325"/>
        <end position="344"/>
    </location>
</feature>
<feature type="region of interest" description="Disordered" evidence="8">
    <location>
        <begin position="846"/>
        <end position="869"/>
    </location>
</feature>
<evidence type="ECO:0000256" key="1">
    <source>
        <dbReference type="ARBA" id="ARBA00022527"/>
    </source>
</evidence>
<dbReference type="Proteomes" id="UP001497525">
    <property type="component" value="Unassembled WGS sequence"/>
</dbReference>
<feature type="compositionally biased region" description="Polar residues" evidence="8">
    <location>
        <begin position="545"/>
        <end position="556"/>
    </location>
</feature>
<evidence type="ECO:0000313" key="11">
    <source>
        <dbReference type="Proteomes" id="UP001497525"/>
    </source>
</evidence>
<feature type="compositionally biased region" description="Polar residues" evidence="8">
    <location>
        <begin position="939"/>
        <end position="958"/>
    </location>
</feature>
<keyword evidence="2" id="KW-0808">Transferase</keyword>
<dbReference type="Gene3D" id="1.10.510.10">
    <property type="entry name" value="Transferase(Phosphotransferase) domain 1"/>
    <property type="match status" value="1"/>
</dbReference>
<feature type="compositionally biased region" description="Polar residues" evidence="8">
    <location>
        <begin position="799"/>
        <end position="814"/>
    </location>
</feature>
<feature type="region of interest" description="Disordered" evidence="8">
    <location>
        <begin position="728"/>
        <end position="760"/>
    </location>
</feature>
<reference evidence="10" key="1">
    <citation type="submission" date="2024-06" db="EMBL/GenBank/DDBJ databases">
        <authorList>
            <person name="Liu X."/>
            <person name="Lenzi L."/>
            <person name="Haldenby T S."/>
            <person name="Uol C."/>
        </authorList>
    </citation>
    <scope>NUCLEOTIDE SEQUENCE</scope>
</reference>
<dbReference type="InterPro" id="IPR050235">
    <property type="entry name" value="CK1_Ser-Thr_kinase"/>
</dbReference>
<dbReference type="SMART" id="SM00220">
    <property type="entry name" value="S_TKc"/>
    <property type="match status" value="1"/>
</dbReference>
<protein>
    <recommendedName>
        <fullName evidence="9">Protein kinase domain-containing protein</fullName>
    </recommendedName>
</protein>
<organism evidence="10 11">
    <name type="scientific">Calicophoron daubneyi</name>
    <name type="common">Rumen fluke</name>
    <name type="synonym">Paramphistomum daubneyi</name>
    <dbReference type="NCBI Taxonomy" id="300641"/>
    <lineage>
        <taxon>Eukaryota</taxon>
        <taxon>Metazoa</taxon>
        <taxon>Spiralia</taxon>
        <taxon>Lophotrochozoa</taxon>
        <taxon>Platyhelminthes</taxon>
        <taxon>Trematoda</taxon>
        <taxon>Digenea</taxon>
        <taxon>Plagiorchiida</taxon>
        <taxon>Pronocephalata</taxon>
        <taxon>Paramphistomoidea</taxon>
        <taxon>Paramphistomidae</taxon>
        <taxon>Calicophoron</taxon>
    </lineage>
</organism>
<evidence type="ECO:0000256" key="3">
    <source>
        <dbReference type="ARBA" id="ARBA00022741"/>
    </source>
</evidence>
<dbReference type="SUPFAM" id="SSF56112">
    <property type="entry name" value="Protein kinase-like (PK-like)"/>
    <property type="match status" value="1"/>
</dbReference>
<evidence type="ECO:0000256" key="5">
    <source>
        <dbReference type="ARBA" id="ARBA00022840"/>
    </source>
</evidence>
<name>A0AAV2TWL3_CALDB</name>
<dbReference type="FunFam" id="3.30.200.20:FF:000358">
    <property type="entry name" value="Tau tubulin kinase 2b"/>
    <property type="match status" value="1"/>
</dbReference>
<dbReference type="InterPro" id="IPR047916">
    <property type="entry name" value="TTBK_Asator-like_STKc"/>
</dbReference>
<dbReference type="FunFam" id="1.10.510.10:FF:000481">
    <property type="entry name" value="Asator, isoform D"/>
    <property type="match status" value="1"/>
</dbReference>
<feature type="compositionally biased region" description="Basic and acidic residues" evidence="8">
    <location>
        <begin position="483"/>
        <end position="500"/>
    </location>
</feature>
<feature type="compositionally biased region" description="Polar residues" evidence="8">
    <location>
        <begin position="519"/>
        <end position="531"/>
    </location>
</feature>
<feature type="compositionally biased region" description="Acidic residues" evidence="8">
    <location>
        <begin position="733"/>
        <end position="742"/>
    </location>
</feature>
<dbReference type="GO" id="GO:0005524">
    <property type="term" value="F:ATP binding"/>
    <property type="evidence" value="ECO:0007669"/>
    <property type="project" value="UniProtKB-UniRule"/>
</dbReference>